<evidence type="ECO:0000256" key="1">
    <source>
        <dbReference type="SAM" id="SignalP"/>
    </source>
</evidence>
<reference evidence="4" key="1">
    <citation type="submission" date="2016-10" db="EMBL/GenBank/DDBJ databases">
        <authorList>
            <person name="Varghese N."/>
            <person name="Submissions S."/>
        </authorList>
    </citation>
    <scope>NUCLEOTIDE SEQUENCE [LARGE SCALE GENOMIC DNA]</scope>
    <source>
        <strain evidence="4">DSM 17465</strain>
    </source>
</reference>
<dbReference type="InterPro" id="IPR029058">
    <property type="entry name" value="AB_hydrolase_fold"/>
</dbReference>
<dbReference type="PRINTS" id="PR00412">
    <property type="entry name" value="EPOXHYDRLASE"/>
</dbReference>
<gene>
    <name evidence="3" type="ORF">SAMN05444141_10667</name>
</gene>
<dbReference type="Gene3D" id="3.40.50.1820">
    <property type="entry name" value="alpha/beta hydrolase"/>
    <property type="match status" value="1"/>
</dbReference>
<keyword evidence="4" id="KW-1185">Reference proteome</keyword>
<dbReference type="InterPro" id="IPR000073">
    <property type="entry name" value="AB_hydrolase_1"/>
</dbReference>
<dbReference type="PANTHER" id="PTHR43798:SF33">
    <property type="entry name" value="HYDROLASE, PUTATIVE (AFU_ORTHOLOGUE AFUA_2G14860)-RELATED"/>
    <property type="match status" value="1"/>
</dbReference>
<name>A0A1I7CK60_9HYPH</name>
<dbReference type="InterPro" id="IPR050266">
    <property type="entry name" value="AB_hydrolase_sf"/>
</dbReference>
<dbReference type="GO" id="GO:0016020">
    <property type="term" value="C:membrane"/>
    <property type="evidence" value="ECO:0007669"/>
    <property type="project" value="TreeGrafter"/>
</dbReference>
<dbReference type="EMBL" id="FPBD01000006">
    <property type="protein sequence ID" value="SFT99820.1"/>
    <property type="molecule type" value="Genomic_DNA"/>
</dbReference>
<accession>A0A1I7CK60</accession>
<evidence type="ECO:0000313" key="4">
    <source>
        <dbReference type="Proteomes" id="UP000183371"/>
    </source>
</evidence>
<protein>
    <submittedName>
        <fullName evidence="3">Haloalkane dehalogenase</fullName>
    </submittedName>
</protein>
<feature type="chain" id="PRO_5010180488" evidence="1">
    <location>
        <begin position="24"/>
        <end position="328"/>
    </location>
</feature>
<dbReference type="NCBIfam" id="NF002938">
    <property type="entry name" value="PRK03592.1"/>
    <property type="match status" value="1"/>
</dbReference>
<dbReference type="RefSeq" id="WP_164845335.1">
    <property type="nucleotide sequence ID" value="NZ_FPBD01000006.1"/>
</dbReference>
<sequence>MKPLSVLLAAASFMTVASVQAVASNTNELSSTAAPAISETLSIERKKVEVLGSQMAYLEKGTGAPVVFVHGNPTSSYLWRNVMPMISTNSRTIAVDLIGMGHSDKPDLDYSFKDQYRYFEAFMQEMALDEVTLVAHDWGTVIAWEYARNNPEKVVRLAFMEGVLPPTFPAKSFEVLGEELGGTFKAFKDPDLGHQLVIEQNVFVEKVLPRHVMRPLGEQAMQEYLSPYATEKSRKPLLEWPRQVPIAGEPAEMVSVLNGITEFMGTTEMPVLLLYASPGVAIPPSAVPWYVEKVQNIETSFVGAGLHFIQEDQPEAISRAVFDWMRRN</sequence>
<proteinExistence type="predicted"/>
<feature type="signal peptide" evidence="1">
    <location>
        <begin position="1"/>
        <end position="23"/>
    </location>
</feature>
<dbReference type="AlphaFoldDB" id="A0A1I7CK60"/>
<dbReference type="InterPro" id="IPR000639">
    <property type="entry name" value="Epox_hydrolase-like"/>
</dbReference>
<evidence type="ECO:0000259" key="2">
    <source>
        <dbReference type="Pfam" id="PF00561"/>
    </source>
</evidence>
<dbReference type="GO" id="GO:0003824">
    <property type="term" value="F:catalytic activity"/>
    <property type="evidence" value="ECO:0007669"/>
    <property type="project" value="InterPro"/>
</dbReference>
<evidence type="ECO:0000313" key="3">
    <source>
        <dbReference type="EMBL" id="SFT99820.1"/>
    </source>
</evidence>
<dbReference type="PANTHER" id="PTHR43798">
    <property type="entry name" value="MONOACYLGLYCEROL LIPASE"/>
    <property type="match status" value="1"/>
</dbReference>
<keyword evidence="1" id="KW-0732">Signal</keyword>
<organism evidence="3 4">
    <name type="scientific">Pseudovibrio denitrificans</name>
    <dbReference type="NCBI Taxonomy" id="258256"/>
    <lineage>
        <taxon>Bacteria</taxon>
        <taxon>Pseudomonadati</taxon>
        <taxon>Pseudomonadota</taxon>
        <taxon>Alphaproteobacteria</taxon>
        <taxon>Hyphomicrobiales</taxon>
        <taxon>Stappiaceae</taxon>
        <taxon>Pseudovibrio</taxon>
    </lineage>
</organism>
<feature type="domain" description="AB hydrolase-1" evidence="2">
    <location>
        <begin position="65"/>
        <end position="311"/>
    </location>
</feature>
<dbReference type="SUPFAM" id="SSF53474">
    <property type="entry name" value="alpha/beta-Hydrolases"/>
    <property type="match status" value="1"/>
</dbReference>
<dbReference type="Pfam" id="PF00561">
    <property type="entry name" value="Abhydrolase_1"/>
    <property type="match status" value="1"/>
</dbReference>
<dbReference type="Proteomes" id="UP000183371">
    <property type="component" value="Unassembled WGS sequence"/>
</dbReference>